<dbReference type="InterPro" id="IPR051015">
    <property type="entry name" value="EvgA-like"/>
</dbReference>
<dbReference type="InterPro" id="IPR016032">
    <property type="entry name" value="Sig_transdc_resp-reg_C-effctor"/>
</dbReference>
<dbReference type="SUPFAM" id="SSF52172">
    <property type="entry name" value="CheY-like"/>
    <property type="match status" value="1"/>
</dbReference>
<dbReference type="SUPFAM" id="SSF46894">
    <property type="entry name" value="C-terminal effector domain of the bipartite response regulators"/>
    <property type="match status" value="1"/>
</dbReference>
<keyword evidence="1" id="KW-0238">DNA-binding</keyword>
<gene>
    <name evidence="4" type="ORF">A2557_09610</name>
</gene>
<dbReference type="AlphaFoldDB" id="A0A1F6GQK9"/>
<reference evidence="4 5" key="1">
    <citation type="journal article" date="2016" name="Nat. Commun.">
        <title>Thousands of microbial genomes shed light on interconnected biogeochemical processes in an aquifer system.</title>
        <authorList>
            <person name="Anantharaman K."/>
            <person name="Brown C.T."/>
            <person name="Hug L.A."/>
            <person name="Sharon I."/>
            <person name="Castelle C.J."/>
            <person name="Probst A.J."/>
            <person name="Thomas B.C."/>
            <person name="Singh A."/>
            <person name="Wilkins M.J."/>
            <person name="Karaoz U."/>
            <person name="Brodie E.L."/>
            <person name="Williams K.H."/>
            <person name="Hubbard S.S."/>
            <person name="Banfield J.F."/>
        </authorList>
    </citation>
    <scope>NUCLEOTIDE SEQUENCE [LARGE SCALE GENOMIC DNA]</scope>
</reference>
<dbReference type="EMBL" id="MFNF01000047">
    <property type="protein sequence ID" value="OGH00318.1"/>
    <property type="molecule type" value="Genomic_DNA"/>
</dbReference>
<dbReference type="SMART" id="SM00421">
    <property type="entry name" value="HTH_LUXR"/>
    <property type="match status" value="1"/>
</dbReference>
<dbReference type="InterPro" id="IPR036388">
    <property type="entry name" value="WH-like_DNA-bd_sf"/>
</dbReference>
<comment type="caution">
    <text evidence="2">Lacks conserved residue(s) required for the propagation of feature annotation.</text>
</comment>
<proteinExistence type="predicted"/>
<dbReference type="Gene3D" id="1.10.10.10">
    <property type="entry name" value="Winged helix-like DNA-binding domain superfamily/Winged helix DNA-binding domain"/>
    <property type="match status" value="1"/>
</dbReference>
<dbReference type="InterPro" id="IPR000792">
    <property type="entry name" value="Tscrpt_reg_LuxR_C"/>
</dbReference>
<comment type="caution">
    <text evidence="4">The sequence shown here is derived from an EMBL/GenBank/DDBJ whole genome shotgun (WGS) entry which is preliminary data.</text>
</comment>
<dbReference type="GO" id="GO:0006355">
    <property type="term" value="P:regulation of DNA-templated transcription"/>
    <property type="evidence" value="ECO:0007669"/>
    <property type="project" value="InterPro"/>
</dbReference>
<dbReference type="InterPro" id="IPR011006">
    <property type="entry name" value="CheY-like_superfamily"/>
</dbReference>
<dbReference type="PROSITE" id="PS50110">
    <property type="entry name" value="RESPONSE_REGULATORY"/>
    <property type="match status" value="1"/>
</dbReference>
<sequence length="223" mass="25102">MLHLLVVDPSPIFLAGVQKRLLESLWAADLRLSSKEGESFELLRNERFDAVIWGVDTGKEGFLPQLATLLPATEIPVLVLCGLPGIQWISYCFELGFRGYIPKDLLDQQLVEAIKAVISQKRFLDCPYRKEVLDCYAPSLESVDLERSNHSSLLSLKDIELLSFLAFGFSPKEIAQQLNLSCKSVYQRQGALRQKLGFENIQTLILWACANLNQNLLPIVAPR</sequence>
<dbReference type="PANTHER" id="PTHR45566:SF1">
    <property type="entry name" value="HTH-TYPE TRANSCRIPTIONAL REGULATOR YHJB-RELATED"/>
    <property type="match status" value="1"/>
</dbReference>
<protein>
    <recommendedName>
        <fullName evidence="3">Response regulatory domain-containing protein</fullName>
    </recommendedName>
</protein>
<name>A0A1F6GQK9_9PROT</name>
<dbReference type="Proteomes" id="UP000177583">
    <property type="component" value="Unassembled WGS sequence"/>
</dbReference>
<evidence type="ECO:0000256" key="2">
    <source>
        <dbReference type="PROSITE-ProRule" id="PRU00169"/>
    </source>
</evidence>
<evidence type="ECO:0000313" key="4">
    <source>
        <dbReference type="EMBL" id="OGH00318.1"/>
    </source>
</evidence>
<evidence type="ECO:0000259" key="3">
    <source>
        <dbReference type="PROSITE" id="PS50110"/>
    </source>
</evidence>
<dbReference type="PANTHER" id="PTHR45566">
    <property type="entry name" value="HTH-TYPE TRANSCRIPTIONAL REGULATOR YHJB-RELATED"/>
    <property type="match status" value="1"/>
</dbReference>
<evidence type="ECO:0000256" key="1">
    <source>
        <dbReference type="ARBA" id="ARBA00023125"/>
    </source>
</evidence>
<organism evidence="4 5">
    <name type="scientific">Candidatus Lambdaproteobacteria bacterium RIFOXYD2_FULL_56_26</name>
    <dbReference type="NCBI Taxonomy" id="1817773"/>
    <lineage>
        <taxon>Bacteria</taxon>
        <taxon>Pseudomonadati</taxon>
        <taxon>Pseudomonadota</taxon>
        <taxon>Candidatus Lambdaproteobacteria</taxon>
    </lineage>
</organism>
<dbReference type="GO" id="GO:0003677">
    <property type="term" value="F:DNA binding"/>
    <property type="evidence" value="ECO:0007669"/>
    <property type="project" value="UniProtKB-KW"/>
</dbReference>
<accession>A0A1F6GQK9</accession>
<dbReference type="GO" id="GO:0000160">
    <property type="term" value="P:phosphorelay signal transduction system"/>
    <property type="evidence" value="ECO:0007669"/>
    <property type="project" value="InterPro"/>
</dbReference>
<dbReference type="InterPro" id="IPR001789">
    <property type="entry name" value="Sig_transdc_resp-reg_receiver"/>
</dbReference>
<dbReference type="Pfam" id="PF00196">
    <property type="entry name" value="GerE"/>
    <property type="match status" value="1"/>
</dbReference>
<feature type="domain" description="Response regulatory" evidence="3">
    <location>
        <begin position="3"/>
        <end position="118"/>
    </location>
</feature>
<dbReference type="Gene3D" id="3.40.50.2300">
    <property type="match status" value="1"/>
</dbReference>
<evidence type="ECO:0000313" key="5">
    <source>
        <dbReference type="Proteomes" id="UP000177583"/>
    </source>
</evidence>